<dbReference type="PANTHER" id="PTHR32282">
    <property type="entry name" value="BINDING PROTEIN TRANSPEPTIDASE, PUTATIVE-RELATED"/>
    <property type="match status" value="1"/>
</dbReference>
<evidence type="ECO:0000256" key="11">
    <source>
        <dbReference type="SAM" id="Phobius"/>
    </source>
</evidence>
<evidence type="ECO:0000256" key="7">
    <source>
        <dbReference type="ARBA" id="ARBA00023136"/>
    </source>
</evidence>
<dbReference type="InterPro" id="IPR036950">
    <property type="entry name" value="PBP_transglycosylase"/>
</dbReference>
<dbReference type="Gene3D" id="1.10.3810.10">
    <property type="entry name" value="Biosynthetic peptidoglycan transglycosylase-like"/>
    <property type="match status" value="1"/>
</dbReference>
<evidence type="ECO:0000313" key="14">
    <source>
        <dbReference type="Proteomes" id="UP000034181"/>
    </source>
</evidence>
<comment type="catalytic activity">
    <reaction evidence="10">
        <text>[GlcNAc-(1-&gt;4)-Mur2Ac(oyl-L-Ala-gamma-D-Glu-L-Lys-D-Ala-D-Ala)](n)-di-trans,octa-cis-undecaprenyl diphosphate + beta-D-GlcNAc-(1-&gt;4)-Mur2Ac(oyl-L-Ala-gamma-D-Glu-L-Lys-D-Ala-D-Ala)-di-trans,octa-cis-undecaprenyl diphosphate = [GlcNAc-(1-&gt;4)-Mur2Ac(oyl-L-Ala-gamma-D-Glu-L-Lys-D-Ala-D-Ala)](n+1)-di-trans,octa-cis-undecaprenyl diphosphate + di-trans,octa-cis-undecaprenyl diphosphate + H(+)</text>
        <dbReference type="Rhea" id="RHEA:23708"/>
        <dbReference type="Rhea" id="RHEA-COMP:9602"/>
        <dbReference type="Rhea" id="RHEA-COMP:9603"/>
        <dbReference type="ChEBI" id="CHEBI:15378"/>
        <dbReference type="ChEBI" id="CHEBI:58405"/>
        <dbReference type="ChEBI" id="CHEBI:60033"/>
        <dbReference type="ChEBI" id="CHEBI:78435"/>
        <dbReference type="EC" id="2.4.99.28"/>
    </reaction>
</comment>
<feature type="transmembrane region" description="Helical" evidence="11">
    <location>
        <begin position="20"/>
        <end position="40"/>
    </location>
</feature>
<keyword evidence="3" id="KW-0328">Glycosyltransferase</keyword>
<dbReference type="Proteomes" id="UP000034181">
    <property type="component" value="Unassembled WGS sequence"/>
</dbReference>
<evidence type="ECO:0000256" key="8">
    <source>
        <dbReference type="ARBA" id="ARBA00023316"/>
    </source>
</evidence>
<dbReference type="AlphaFoldDB" id="A0A0G0K7Z7"/>
<dbReference type="EC" id="2.4.99.28" evidence="9"/>
<comment type="subcellular location">
    <subcellularLocation>
        <location evidence="1">Cell membrane</location>
    </subcellularLocation>
</comment>
<evidence type="ECO:0000256" key="5">
    <source>
        <dbReference type="ARBA" id="ARBA00022960"/>
    </source>
</evidence>
<keyword evidence="2" id="KW-1003">Cell membrane</keyword>
<gene>
    <name evidence="13" type="ORF">US96_C0020G0003</name>
</gene>
<protein>
    <recommendedName>
        <fullName evidence="9">peptidoglycan glycosyltransferase</fullName>
        <ecNumber evidence="9">2.4.99.28</ecNumber>
    </recommendedName>
</protein>
<name>A0A0G0K7Z7_9BACT</name>
<evidence type="ECO:0000256" key="2">
    <source>
        <dbReference type="ARBA" id="ARBA00022475"/>
    </source>
</evidence>
<dbReference type="GO" id="GO:0008360">
    <property type="term" value="P:regulation of cell shape"/>
    <property type="evidence" value="ECO:0007669"/>
    <property type="project" value="UniProtKB-KW"/>
</dbReference>
<keyword evidence="6" id="KW-0573">Peptidoglycan synthesis</keyword>
<dbReference type="PATRIC" id="fig|1618569.3.peg.534"/>
<keyword evidence="7 11" id="KW-0472">Membrane</keyword>
<keyword evidence="11" id="KW-0812">Transmembrane</keyword>
<dbReference type="InterPro" id="IPR001264">
    <property type="entry name" value="Glyco_trans_51"/>
</dbReference>
<evidence type="ECO:0000256" key="6">
    <source>
        <dbReference type="ARBA" id="ARBA00022984"/>
    </source>
</evidence>
<dbReference type="GO" id="GO:0008955">
    <property type="term" value="F:peptidoglycan glycosyltransferase activity"/>
    <property type="evidence" value="ECO:0007669"/>
    <property type="project" value="UniProtKB-EC"/>
</dbReference>
<proteinExistence type="predicted"/>
<dbReference type="GO" id="GO:0030288">
    <property type="term" value="C:outer membrane-bounded periplasmic space"/>
    <property type="evidence" value="ECO:0007669"/>
    <property type="project" value="TreeGrafter"/>
</dbReference>
<dbReference type="EMBL" id="LBUZ01000020">
    <property type="protein sequence ID" value="KKQ74967.1"/>
    <property type="molecule type" value="Genomic_DNA"/>
</dbReference>
<sequence length="182" mass="21158">MEKPKILNKKYKKLGKKKYITFFVVSAVFVLGFLFLYFYILKDLPSPTRLSSPENPQSSKIYDRNNKLLYTVYANKNRTQIPLKDIPMDFQNATIAIEDRDFYKHGAIDIRGIIRSIYAITVKRELQGGSTLTQQLVKNSLLTQERTVQRKIKEIILSFATEVLYSKSKQHHKLILGKKPKT</sequence>
<evidence type="ECO:0000256" key="3">
    <source>
        <dbReference type="ARBA" id="ARBA00022676"/>
    </source>
</evidence>
<evidence type="ECO:0000256" key="9">
    <source>
        <dbReference type="ARBA" id="ARBA00044770"/>
    </source>
</evidence>
<evidence type="ECO:0000256" key="10">
    <source>
        <dbReference type="ARBA" id="ARBA00049902"/>
    </source>
</evidence>
<dbReference type="GO" id="GO:0005886">
    <property type="term" value="C:plasma membrane"/>
    <property type="evidence" value="ECO:0007669"/>
    <property type="project" value="UniProtKB-SubCell"/>
</dbReference>
<comment type="caution">
    <text evidence="13">The sequence shown here is derived from an EMBL/GenBank/DDBJ whole genome shotgun (WGS) entry which is preliminary data.</text>
</comment>
<dbReference type="PANTHER" id="PTHR32282:SF11">
    <property type="entry name" value="PENICILLIN-BINDING PROTEIN 1B"/>
    <property type="match status" value="1"/>
</dbReference>
<dbReference type="Pfam" id="PF00912">
    <property type="entry name" value="Transgly"/>
    <property type="match status" value="1"/>
</dbReference>
<feature type="domain" description="Glycosyl transferase family 51" evidence="12">
    <location>
        <begin position="67"/>
        <end position="168"/>
    </location>
</feature>
<dbReference type="SUPFAM" id="SSF53955">
    <property type="entry name" value="Lysozyme-like"/>
    <property type="match status" value="1"/>
</dbReference>
<dbReference type="GO" id="GO:0009252">
    <property type="term" value="P:peptidoglycan biosynthetic process"/>
    <property type="evidence" value="ECO:0007669"/>
    <property type="project" value="UniProtKB-KW"/>
</dbReference>
<keyword evidence="11" id="KW-1133">Transmembrane helix</keyword>
<evidence type="ECO:0000256" key="4">
    <source>
        <dbReference type="ARBA" id="ARBA00022679"/>
    </source>
</evidence>
<dbReference type="InterPro" id="IPR050396">
    <property type="entry name" value="Glycosyltr_51/Transpeptidase"/>
</dbReference>
<organism evidence="13 14">
    <name type="scientific">Candidatus Woesebacteria bacterium GW2011_GWB1_38_5b</name>
    <dbReference type="NCBI Taxonomy" id="1618569"/>
    <lineage>
        <taxon>Bacteria</taxon>
        <taxon>Candidatus Woeseibacteriota</taxon>
    </lineage>
</organism>
<reference evidence="13 14" key="1">
    <citation type="journal article" date="2015" name="Nature">
        <title>rRNA introns, odd ribosomes, and small enigmatic genomes across a large radiation of phyla.</title>
        <authorList>
            <person name="Brown C.T."/>
            <person name="Hug L.A."/>
            <person name="Thomas B.C."/>
            <person name="Sharon I."/>
            <person name="Castelle C.J."/>
            <person name="Singh A."/>
            <person name="Wilkins M.J."/>
            <person name="Williams K.H."/>
            <person name="Banfield J.F."/>
        </authorList>
    </citation>
    <scope>NUCLEOTIDE SEQUENCE [LARGE SCALE GENOMIC DNA]</scope>
</reference>
<dbReference type="InterPro" id="IPR023346">
    <property type="entry name" value="Lysozyme-like_dom_sf"/>
</dbReference>
<evidence type="ECO:0000313" key="13">
    <source>
        <dbReference type="EMBL" id="KKQ74967.1"/>
    </source>
</evidence>
<keyword evidence="5" id="KW-0133">Cell shape</keyword>
<keyword evidence="8" id="KW-0961">Cell wall biogenesis/degradation</keyword>
<accession>A0A0G0K7Z7</accession>
<keyword evidence="4" id="KW-0808">Transferase</keyword>
<evidence type="ECO:0000256" key="1">
    <source>
        <dbReference type="ARBA" id="ARBA00004236"/>
    </source>
</evidence>
<evidence type="ECO:0000259" key="12">
    <source>
        <dbReference type="Pfam" id="PF00912"/>
    </source>
</evidence>
<dbReference type="GO" id="GO:0071555">
    <property type="term" value="P:cell wall organization"/>
    <property type="evidence" value="ECO:0007669"/>
    <property type="project" value="UniProtKB-KW"/>
</dbReference>